<dbReference type="VEuPathDB" id="ToxoDB:BESB_054740"/>
<evidence type="ECO:0000256" key="1">
    <source>
        <dbReference type="ARBA" id="ARBA00008645"/>
    </source>
</evidence>
<evidence type="ECO:0000256" key="3">
    <source>
        <dbReference type="SAM" id="MobiDB-lite"/>
    </source>
</evidence>
<name>A0A2A9MJJ2_BESBE</name>
<dbReference type="EMBL" id="NWUJ01000004">
    <property type="protein sequence ID" value="PFH35823.1"/>
    <property type="molecule type" value="Genomic_DNA"/>
</dbReference>
<feature type="region of interest" description="Disordered" evidence="3">
    <location>
        <begin position="89"/>
        <end position="119"/>
    </location>
</feature>
<comment type="caution">
    <text evidence="4">The sequence shown here is derived from an EMBL/GenBank/DDBJ whole genome shotgun (WGS) entry which is preliminary data.</text>
</comment>
<dbReference type="Proteomes" id="UP000224006">
    <property type="component" value="Chromosome IV"/>
</dbReference>
<dbReference type="PANTHER" id="PTHR46118">
    <property type="entry name" value="PROTEIN ABHD11"/>
    <property type="match status" value="1"/>
</dbReference>
<feature type="compositionally biased region" description="Low complexity" evidence="3">
    <location>
        <begin position="304"/>
        <end position="327"/>
    </location>
</feature>
<dbReference type="Gene3D" id="3.40.50.1820">
    <property type="entry name" value="alpha/beta hydrolase"/>
    <property type="match status" value="3"/>
</dbReference>
<feature type="region of interest" description="Disordered" evidence="3">
    <location>
        <begin position="560"/>
        <end position="614"/>
    </location>
</feature>
<feature type="compositionally biased region" description="Basic and acidic residues" evidence="3">
    <location>
        <begin position="604"/>
        <end position="614"/>
    </location>
</feature>
<feature type="compositionally biased region" description="Basic and acidic residues" evidence="3">
    <location>
        <begin position="456"/>
        <end position="469"/>
    </location>
</feature>
<evidence type="ECO:0000313" key="4">
    <source>
        <dbReference type="EMBL" id="PFH35823.1"/>
    </source>
</evidence>
<keyword evidence="2" id="KW-0378">Hydrolase</keyword>
<keyword evidence="5" id="KW-1185">Reference proteome</keyword>
<dbReference type="GO" id="GO:0016787">
    <property type="term" value="F:hydrolase activity"/>
    <property type="evidence" value="ECO:0007669"/>
    <property type="project" value="UniProtKB-KW"/>
</dbReference>
<gene>
    <name evidence="4" type="ORF">BESB_054740</name>
</gene>
<evidence type="ECO:0000256" key="2">
    <source>
        <dbReference type="ARBA" id="ARBA00022801"/>
    </source>
</evidence>
<dbReference type="AlphaFoldDB" id="A0A2A9MJJ2"/>
<proteinExistence type="inferred from homology"/>
<feature type="region of interest" description="Disordered" evidence="3">
    <location>
        <begin position="1"/>
        <end position="22"/>
    </location>
</feature>
<dbReference type="InterPro" id="IPR029058">
    <property type="entry name" value="AB_hydrolase_fold"/>
</dbReference>
<dbReference type="GeneID" id="40310403"/>
<sequence>MWGPTRVGAEEEKGTEETPALTGACARRAASSACLAFQVEGRRASRANARCFPVGLPEKKIGPCIQAAGQQGTAEGSVSPGGCLAVPALSPGSPSNAPPAEDVANRGVTPQSEGDLREPALAAPSFPLSRAVDLAYQEVFPTLHHASLSSGPSLLSPASPSGSASPPGASPVASRGARRAPLVLVLHGMFRCGDDMLELCSQLHAERVLAVDLRNHGASPFTSSMFLQDMAADVIALIQRELGLSRPRGAGPGPAGTEGELDERGGRPARGGFRDAEASSLRAAEEFPGCEAEPSQARSCGMQARPSRARAAPPHHSASSTAPVASSGCPPRPSVWQRPRGCTVVGHSLGGQVALAAALRAPAGLISGVVALDICPVNYYDWPLPRAGPYDIRDLVELVAAPLLVGDGSKQKALERLGEVAPALKGAGARSLLCLLAEEEVPANRDEEEETCCPQDHARSEERGERGCDSADGGSATQRSHEADGRIQENVTPHGGEEGERACCAPLHSGQAERRVKSPRRSYKTVKKLRWKMNTPVLRDSFRNKTLRWDLPAALSSAQAAPALSSQPHSSSDSLPLTPSTAFSAVPGGVRRPSPSSSAPPTSREAHAAVESFHKPPSPYTGPVLIVRGLCSPWVDPARHWSAIKNYFPAARGLTLESAGHAVHVDQPQETAEAINALLHEVVADA</sequence>
<feature type="region of interest" description="Disordered" evidence="3">
    <location>
        <begin position="150"/>
        <end position="176"/>
    </location>
</feature>
<accession>A0A2A9MJJ2</accession>
<feature type="compositionally biased region" description="Low complexity" evidence="3">
    <location>
        <begin position="591"/>
        <end position="603"/>
    </location>
</feature>
<feature type="region of interest" description="Disordered" evidence="3">
    <location>
        <begin position="245"/>
        <end position="334"/>
    </location>
</feature>
<reference evidence="4 5" key="1">
    <citation type="submission" date="2017-09" db="EMBL/GenBank/DDBJ databases">
        <title>Genome sequencing of Besnoitia besnoiti strain Bb-Ger1.</title>
        <authorList>
            <person name="Schares G."/>
            <person name="Venepally P."/>
            <person name="Lorenzi H.A."/>
        </authorList>
    </citation>
    <scope>NUCLEOTIDE SEQUENCE [LARGE SCALE GENOMIC DNA]</scope>
    <source>
        <strain evidence="4 5">Bb-Ger1</strain>
    </source>
</reference>
<dbReference type="OrthoDB" id="194865at2759"/>
<dbReference type="KEGG" id="bbes:BESB_054740"/>
<feature type="region of interest" description="Disordered" evidence="3">
    <location>
        <begin position="445"/>
        <end position="523"/>
    </location>
</feature>
<dbReference type="SUPFAM" id="SSF53474">
    <property type="entry name" value="alpha/beta-Hydrolases"/>
    <property type="match status" value="1"/>
</dbReference>
<protein>
    <recommendedName>
        <fullName evidence="6">AB hydrolase-1 domain-containing protein</fullName>
    </recommendedName>
</protein>
<evidence type="ECO:0000313" key="5">
    <source>
        <dbReference type="Proteomes" id="UP000224006"/>
    </source>
</evidence>
<feature type="compositionally biased region" description="Low complexity" evidence="3">
    <location>
        <begin position="560"/>
        <end position="581"/>
    </location>
</feature>
<dbReference type="RefSeq" id="XP_029219832.1">
    <property type="nucleotide sequence ID" value="XM_029363909.1"/>
</dbReference>
<comment type="similarity">
    <text evidence="1">Belongs to the AB hydrolase superfamily.</text>
</comment>
<dbReference type="STRING" id="94643.A0A2A9MJJ2"/>
<dbReference type="PANTHER" id="PTHR46118:SF4">
    <property type="entry name" value="PROTEIN ABHD11"/>
    <property type="match status" value="1"/>
</dbReference>
<organism evidence="4 5">
    <name type="scientific">Besnoitia besnoiti</name>
    <name type="common">Apicomplexan protozoan</name>
    <dbReference type="NCBI Taxonomy" id="94643"/>
    <lineage>
        <taxon>Eukaryota</taxon>
        <taxon>Sar</taxon>
        <taxon>Alveolata</taxon>
        <taxon>Apicomplexa</taxon>
        <taxon>Conoidasida</taxon>
        <taxon>Coccidia</taxon>
        <taxon>Eucoccidiorida</taxon>
        <taxon>Eimeriorina</taxon>
        <taxon>Sarcocystidae</taxon>
        <taxon>Besnoitia</taxon>
    </lineage>
</organism>
<feature type="compositionally biased region" description="Basic and acidic residues" evidence="3">
    <location>
        <begin position="262"/>
        <end position="277"/>
    </location>
</feature>
<evidence type="ECO:0008006" key="6">
    <source>
        <dbReference type="Google" id="ProtNLM"/>
    </source>
</evidence>
<feature type="compositionally biased region" description="Low complexity" evidence="3">
    <location>
        <begin position="150"/>
        <end position="174"/>
    </location>
</feature>